<sequence length="190" mass="20772">DQYTIALALLKDGEPVLGALGCPKLPFAKGKSQGTLMYAIKGQGSFTKPLGADQAHQVHVSGNEPHDVIRFLESVEAAHSDHSLQGKLMSHFGERAQSVRFDSQVKYAVLARAEAEVYLRLPNPAKPDYREKIWDHAAGALIVQEAGGKVTDMFGKPLQFNHGKKLIANRGLVVTNGKLHQKIIELLNRS</sequence>
<dbReference type="PANTHER" id="PTHR43200:SF6">
    <property type="entry name" value="3'(2'),5'-BISPHOSPHATE NUCLEOTIDASE"/>
    <property type="match status" value="1"/>
</dbReference>
<evidence type="ECO:0000313" key="7">
    <source>
        <dbReference type="EMBL" id="HHE54578.1"/>
    </source>
</evidence>
<evidence type="ECO:0000256" key="1">
    <source>
        <dbReference type="ARBA" id="ARBA00001946"/>
    </source>
</evidence>
<dbReference type="EMBL" id="DRTD01000166">
    <property type="protein sequence ID" value="HHE54578.1"/>
    <property type="molecule type" value="Genomic_DNA"/>
</dbReference>
<dbReference type="Pfam" id="PF00459">
    <property type="entry name" value="Inositol_P"/>
    <property type="match status" value="1"/>
</dbReference>
<evidence type="ECO:0000256" key="3">
    <source>
        <dbReference type="ARBA" id="ARBA00022723"/>
    </source>
</evidence>
<dbReference type="GO" id="GO:0046872">
    <property type="term" value="F:metal ion binding"/>
    <property type="evidence" value="ECO:0007669"/>
    <property type="project" value="UniProtKB-KW"/>
</dbReference>
<dbReference type="Proteomes" id="UP000886111">
    <property type="component" value="Unassembled WGS sequence"/>
</dbReference>
<proteinExistence type="inferred from homology"/>
<comment type="cofactor">
    <cofactor evidence="1 6">
        <name>Mg(2+)</name>
        <dbReference type="ChEBI" id="CHEBI:18420"/>
    </cofactor>
</comment>
<keyword evidence="5 6" id="KW-0460">Magnesium</keyword>
<name>A0A7V5LI27_CALAY</name>
<keyword evidence="4" id="KW-0378">Hydrolase</keyword>
<accession>A0A7V5LI27</accession>
<protein>
    <submittedName>
        <fullName evidence="7">3'(2'),5'-bisphosphate nucleotidase</fullName>
    </submittedName>
</protein>
<dbReference type="GO" id="GO:0000103">
    <property type="term" value="P:sulfate assimilation"/>
    <property type="evidence" value="ECO:0007669"/>
    <property type="project" value="TreeGrafter"/>
</dbReference>
<dbReference type="InterPro" id="IPR051090">
    <property type="entry name" value="Inositol_monoP_superfamily"/>
</dbReference>
<reference evidence="7" key="1">
    <citation type="journal article" date="2020" name="mSystems">
        <title>Genome- and Community-Level Interaction Insights into Carbon Utilization and Element Cycling Functions of Hydrothermarchaeota in Hydrothermal Sediment.</title>
        <authorList>
            <person name="Zhou Z."/>
            <person name="Liu Y."/>
            <person name="Xu W."/>
            <person name="Pan J."/>
            <person name="Luo Z.H."/>
            <person name="Li M."/>
        </authorList>
    </citation>
    <scope>NUCLEOTIDE SEQUENCE [LARGE SCALE GENOMIC DNA]</scope>
    <source>
        <strain evidence="7">HyVt-76</strain>
    </source>
</reference>
<feature type="non-terminal residue" evidence="7">
    <location>
        <position position="1"/>
    </location>
</feature>
<dbReference type="GO" id="GO:0046854">
    <property type="term" value="P:phosphatidylinositol phosphate biosynthetic process"/>
    <property type="evidence" value="ECO:0007669"/>
    <property type="project" value="InterPro"/>
</dbReference>
<dbReference type="InterPro" id="IPR000760">
    <property type="entry name" value="Inositol_monophosphatase-like"/>
</dbReference>
<evidence type="ECO:0000256" key="2">
    <source>
        <dbReference type="ARBA" id="ARBA00009759"/>
    </source>
</evidence>
<dbReference type="PROSITE" id="PS00630">
    <property type="entry name" value="IMP_2"/>
    <property type="match status" value="1"/>
</dbReference>
<comment type="similarity">
    <text evidence="2">Belongs to the inositol monophosphatase superfamily.</text>
</comment>
<evidence type="ECO:0000256" key="6">
    <source>
        <dbReference type="PIRSR" id="PIRSR600760-2"/>
    </source>
</evidence>
<evidence type="ECO:0000256" key="5">
    <source>
        <dbReference type="ARBA" id="ARBA00022842"/>
    </source>
</evidence>
<dbReference type="SUPFAM" id="SSF56655">
    <property type="entry name" value="Carbohydrate phosphatase"/>
    <property type="match status" value="1"/>
</dbReference>
<gene>
    <name evidence="7" type="ORF">ENL21_02270</name>
</gene>
<dbReference type="Gene3D" id="3.30.540.10">
    <property type="entry name" value="Fructose-1,6-Bisphosphatase, subunit A, domain 1"/>
    <property type="match status" value="1"/>
</dbReference>
<feature type="binding site" evidence="6">
    <location>
        <position position="135"/>
    </location>
    <ligand>
        <name>Mg(2+)</name>
        <dbReference type="ChEBI" id="CHEBI:18420"/>
        <label>1</label>
        <note>catalytic</note>
    </ligand>
</feature>
<dbReference type="InterPro" id="IPR020550">
    <property type="entry name" value="Inositol_monophosphatase_CS"/>
</dbReference>
<keyword evidence="3 6" id="KW-0479">Metal-binding</keyword>
<dbReference type="CDD" id="cd01517">
    <property type="entry name" value="PAP_phosphatase"/>
    <property type="match status" value="1"/>
</dbReference>
<dbReference type="Gene3D" id="3.40.190.80">
    <property type="match status" value="1"/>
</dbReference>
<organism evidence="7">
    <name type="scientific">Caldithrix abyssi</name>
    <dbReference type="NCBI Taxonomy" id="187145"/>
    <lineage>
        <taxon>Bacteria</taxon>
        <taxon>Pseudomonadati</taxon>
        <taxon>Calditrichota</taxon>
        <taxon>Calditrichia</taxon>
        <taxon>Calditrichales</taxon>
        <taxon>Calditrichaceae</taxon>
        <taxon>Caldithrix</taxon>
    </lineage>
</organism>
<evidence type="ECO:0000256" key="4">
    <source>
        <dbReference type="ARBA" id="ARBA00022801"/>
    </source>
</evidence>
<dbReference type="PANTHER" id="PTHR43200">
    <property type="entry name" value="PHOSPHATASE"/>
    <property type="match status" value="1"/>
</dbReference>
<dbReference type="GO" id="GO:0008441">
    <property type="term" value="F:3'(2'),5'-bisphosphate nucleotidase activity"/>
    <property type="evidence" value="ECO:0007669"/>
    <property type="project" value="TreeGrafter"/>
</dbReference>
<dbReference type="AlphaFoldDB" id="A0A7V5LI27"/>
<comment type="caution">
    <text evidence="7">The sequence shown here is derived from an EMBL/GenBank/DDBJ whole genome shotgun (WGS) entry which is preliminary data.</text>
</comment>